<sequence>MPDRDLTRVIALTPDGPGARIRRIAANPDGSARNLYGLDGDFTAGPVTRVFATTPDDIPPARPPARRLRVFHVNDMHTHICDLAGDAPPVQRLAQMVERVNAARSAAAPDEAVLFLSAGDDHTGTVLDELVGWTASDFTLDPGYRALSAAGLDVAAIGNHEFDRGAAQLTLGLRDAAFPLLSANVHSSAHLIPGQHYFPALIAEVNGLRVGIIGLTTRVETRVGQASDPTLQVASPVAALTNILPLVDQLADVVIVLSHCGYGDGSHLSGKAAVARDIGEADFALAETAGRLASKPTVIIGAHTHTRLNEHGLDPQNIRHGIPITQAEANGKFLGEIGIDTATGRITARLHAIPDDPTLGDKTFADTHIAPIIAQVTRRMQDVIGTAVGQDLTWQANRRDRYCRECALANFMNDALVSELAACDENRAELAFLNGGSILSGLSPGPVSFGQWFDVMPYSDEVFIVEASGADLYAILQSNARRLLRAEEIGQTDLGGFVARGFLHTSGALRYRIAPGATAAEARATDITLFGQPIAVQLDRRLPIAMTTYLALGSFGERWTGDPLSGGIPGDLPGYDLRKLPRRNTGLIYRNLLVDHIRRHGRIAARCDGRLTLDG</sequence>
<dbReference type="PANTHER" id="PTHR11575">
    <property type="entry name" value="5'-NUCLEOTIDASE-RELATED"/>
    <property type="match status" value="1"/>
</dbReference>
<dbReference type="SUPFAM" id="SSF55816">
    <property type="entry name" value="5'-nucleotidase (syn. UDP-sugar hydrolase), C-terminal domain"/>
    <property type="match status" value="1"/>
</dbReference>
<protein>
    <submittedName>
        <fullName evidence="5">5'-nucleotidase C-terminal domain-containing protein</fullName>
    </submittedName>
</protein>
<keyword evidence="2" id="KW-0547">Nucleotide-binding</keyword>
<dbReference type="EMBL" id="JAYLLH010000024">
    <property type="protein sequence ID" value="MEC3862567.1"/>
    <property type="molecule type" value="Genomic_DNA"/>
</dbReference>
<organism evidence="5 6">
    <name type="scientific">Mesobacterium hydrothermale</name>
    <dbReference type="NCBI Taxonomy" id="3111907"/>
    <lineage>
        <taxon>Bacteria</taxon>
        <taxon>Pseudomonadati</taxon>
        <taxon>Pseudomonadota</taxon>
        <taxon>Alphaproteobacteria</taxon>
        <taxon>Rhodobacterales</taxon>
        <taxon>Roseobacteraceae</taxon>
        <taxon>Mesobacterium</taxon>
    </lineage>
</organism>
<dbReference type="Pfam" id="PF02872">
    <property type="entry name" value="5_nucleotid_C"/>
    <property type="match status" value="1"/>
</dbReference>
<comment type="caution">
    <text evidence="5">The sequence shown here is derived from an EMBL/GenBank/DDBJ whole genome shotgun (WGS) entry which is preliminary data.</text>
</comment>
<proteinExistence type="inferred from homology"/>
<dbReference type="InterPro" id="IPR004843">
    <property type="entry name" value="Calcineurin-like_PHP"/>
</dbReference>
<dbReference type="InterPro" id="IPR029052">
    <property type="entry name" value="Metallo-depent_PP-like"/>
</dbReference>
<feature type="domain" description="Calcineurin-like phosphoesterase" evidence="3">
    <location>
        <begin position="68"/>
        <end position="306"/>
    </location>
</feature>
<gene>
    <name evidence="5" type="ORF">VK792_14840</name>
</gene>
<keyword evidence="6" id="KW-1185">Reference proteome</keyword>
<feature type="domain" description="5'-Nucleotidase C-terminal" evidence="4">
    <location>
        <begin position="384"/>
        <end position="554"/>
    </location>
</feature>
<evidence type="ECO:0000256" key="1">
    <source>
        <dbReference type="ARBA" id="ARBA00022729"/>
    </source>
</evidence>
<keyword evidence="1" id="KW-0732">Signal</keyword>
<accession>A0ABU6HJN2</accession>
<dbReference type="Gene3D" id="3.60.21.10">
    <property type="match status" value="1"/>
</dbReference>
<dbReference type="Pfam" id="PF00149">
    <property type="entry name" value="Metallophos"/>
    <property type="match status" value="1"/>
</dbReference>
<dbReference type="InterPro" id="IPR036907">
    <property type="entry name" value="5'-Nucleotdase_C_sf"/>
</dbReference>
<dbReference type="PANTHER" id="PTHR11575:SF24">
    <property type="entry name" value="5'-NUCLEOTIDASE"/>
    <property type="match status" value="1"/>
</dbReference>
<evidence type="ECO:0000313" key="6">
    <source>
        <dbReference type="Proteomes" id="UP001348149"/>
    </source>
</evidence>
<reference evidence="5 6" key="1">
    <citation type="submission" date="2024-01" db="EMBL/GenBank/DDBJ databases">
        <title>Mesobacterium rodlantinim sp. nov., isolated from shallow sea hydrothermal systems off Kueishantao Island.</title>
        <authorList>
            <person name="Su Z."/>
            <person name="Tang K."/>
        </authorList>
    </citation>
    <scope>NUCLEOTIDE SEQUENCE [LARGE SCALE GENOMIC DNA]</scope>
    <source>
        <strain evidence="5 6">TK19101</strain>
    </source>
</reference>
<dbReference type="Proteomes" id="UP001348149">
    <property type="component" value="Unassembled WGS sequence"/>
</dbReference>
<keyword evidence="2" id="KW-0378">Hydrolase</keyword>
<evidence type="ECO:0000256" key="2">
    <source>
        <dbReference type="RuleBase" id="RU362119"/>
    </source>
</evidence>
<dbReference type="PRINTS" id="PR01607">
    <property type="entry name" value="APYRASEFAMLY"/>
</dbReference>
<dbReference type="InterPro" id="IPR006179">
    <property type="entry name" value="5_nucleotidase/apyrase"/>
</dbReference>
<evidence type="ECO:0000259" key="3">
    <source>
        <dbReference type="Pfam" id="PF00149"/>
    </source>
</evidence>
<dbReference type="RefSeq" id="WP_326298430.1">
    <property type="nucleotide sequence ID" value="NZ_JAYLLH010000024.1"/>
</dbReference>
<comment type="similarity">
    <text evidence="2">Belongs to the 5'-nucleotidase family.</text>
</comment>
<name>A0ABU6HJN2_9RHOB</name>
<dbReference type="Gene3D" id="3.90.780.10">
    <property type="entry name" value="5'-Nucleotidase, C-terminal domain"/>
    <property type="match status" value="1"/>
</dbReference>
<dbReference type="SUPFAM" id="SSF56300">
    <property type="entry name" value="Metallo-dependent phosphatases"/>
    <property type="match status" value="1"/>
</dbReference>
<evidence type="ECO:0000313" key="5">
    <source>
        <dbReference type="EMBL" id="MEC3862567.1"/>
    </source>
</evidence>
<evidence type="ECO:0000259" key="4">
    <source>
        <dbReference type="Pfam" id="PF02872"/>
    </source>
</evidence>
<dbReference type="InterPro" id="IPR008334">
    <property type="entry name" value="5'-Nucleotdase_C"/>
</dbReference>